<dbReference type="AlphaFoldDB" id="A0A840YHV6"/>
<proteinExistence type="predicted"/>
<dbReference type="RefSeq" id="WP_184516001.1">
    <property type="nucleotide sequence ID" value="NZ_JACIJD010000006.1"/>
</dbReference>
<sequence>MKAQPLLVQPHADESALGLIARLAQANLCTVTQMLWWLDLPEEGRAALSASPAAAAGLLDLDPGVLERMGFEVSGQTWVLGERVPAAMVVKQHMRLCPDCLREEPYHRRVWDLLIPSLCPRHGKPLIDRCPGCKTFLRWRRLSITSCACGQDLRTVDVRPVSHGCLGAAAVYDRLGIRDHGSPLPEPFRSLPLKDLVELLCFLGRTDIVLAQGNPHGLRGKSMSLDPMVLDAGVRVAVGWPASFSDLAIRLRRVRGERRGFQRQYGYLHRFIAKCGKAAYGPWLRAAYRDHLLNVDGVPSQILPSFLCVAETLADFVTASEAQKMLSLSTRQWRRLRRSALWRGLPRIEQLRATGYLLRRSDVEALARLLPRLIGAAEANRMLGLRGVRGSKVDGLAAYGFLTVYDYNPLASRWKAVDRAEVEGLFWEIASQATSIRPPHALDFDALYRHCSNGRVPPLSFADIISGLVEGRVRGYTVDRSRNDLRRFVFDATQAYYLLRGTASCEVG</sequence>
<feature type="domain" description="TniQ" evidence="1">
    <location>
        <begin position="5"/>
        <end position="126"/>
    </location>
</feature>
<name>A0A840YHV6_9PROT</name>
<evidence type="ECO:0000259" key="1">
    <source>
        <dbReference type="Pfam" id="PF06527"/>
    </source>
</evidence>
<gene>
    <name evidence="2" type="ORF">FHS87_001606</name>
</gene>
<evidence type="ECO:0000313" key="2">
    <source>
        <dbReference type="EMBL" id="MBB5693573.1"/>
    </source>
</evidence>
<evidence type="ECO:0000313" key="3">
    <source>
        <dbReference type="Proteomes" id="UP000580654"/>
    </source>
</evidence>
<reference evidence="2 3" key="1">
    <citation type="submission" date="2020-08" db="EMBL/GenBank/DDBJ databases">
        <title>Genomic Encyclopedia of Type Strains, Phase IV (KMG-IV): sequencing the most valuable type-strain genomes for metagenomic binning, comparative biology and taxonomic classification.</title>
        <authorList>
            <person name="Goeker M."/>
        </authorList>
    </citation>
    <scope>NUCLEOTIDE SEQUENCE [LARGE SCALE GENOMIC DNA]</scope>
    <source>
        <strain evidence="2 3">DSM 25622</strain>
    </source>
</reference>
<comment type="caution">
    <text evidence="2">The sequence shown here is derived from an EMBL/GenBank/DDBJ whole genome shotgun (WGS) entry which is preliminary data.</text>
</comment>
<dbReference type="EMBL" id="JACIJD010000006">
    <property type="protein sequence ID" value="MBB5693573.1"/>
    <property type="molecule type" value="Genomic_DNA"/>
</dbReference>
<organism evidence="2 3">
    <name type="scientific">Muricoccus pecuniae</name>
    <dbReference type="NCBI Taxonomy" id="693023"/>
    <lineage>
        <taxon>Bacteria</taxon>
        <taxon>Pseudomonadati</taxon>
        <taxon>Pseudomonadota</taxon>
        <taxon>Alphaproteobacteria</taxon>
        <taxon>Acetobacterales</taxon>
        <taxon>Roseomonadaceae</taxon>
        <taxon>Muricoccus</taxon>
    </lineage>
</organism>
<dbReference type="InterPro" id="IPR009492">
    <property type="entry name" value="TniQ"/>
</dbReference>
<keyword evidence="3" id="KW-1185">Reference proteome</keyword>
<dbReference type="Proteomes" id="UP000580654">
    <property type="component" value="Unassembled WGS sequence"/>
</dbReference>
<dbReference type="Pfam" id="PF06527">
    <property type="entry name" value="TniQ"/>
    <property type="match status" value="1"/>
</dbReference>
<accession>A0A840YHV6</accession>
<protein>
    <recommendedName>
        <fullName evidence="1">TniQ domain-containing protein</fullName>
    </recommendedName>
</protein>